<dbReference type="SUPFAM" id="SSF55874">
    <property type="entry name" value="ATPase domain of HSP90 chaperone/DNA topoisomerase II/histidine kinase"/>
    <property type="match status" value="1"/>
</dbReference>
<dbReference type="CDD" id="cd06225">
    <property type="entry name" value="HAMP"/>
    <property type="match status" value="1"/>
</dbReference>
<evidence type="ECO:0000256" key="3">
    <source>
        <dbReference type="ARBA" id="ARBA00012438"/>
    </source>
</evidence>
<comment type="catalytic activity">
    <reaction evidence="1">
        <text>ATP + protein L-histidine = ADP + protein N-phospho-L-histidine.</text>
        <dbReference type="EC" id="2.7.13.3"/>
    </reaction>
</comment>
<dbReference type="SMART" id="SM00387">
    <property type="entry name" value="HATPase_c"/>
    <property type="match status" value="1"/>
</dbReference>
<keyword evidence="6" id="KW-0808">Transferase</keyword>
<dbReference type="PROSITE" id="PS50885">
    <property type="entry name" value="HAMP"/>
    <property type="match status" value="1"/>
</dbReference>
<feature type="domain" description="Histidine kinase" evidence="11">
    <location>
        <begin position="227"/>
        <end position="436"/>
    </location>
</feature>
<dbReference type="InterPro" id="IPR036097">
    <property type="entry name" value="HisK_dim/P_sf"/>
</dbReference>
<proteinExistence type="predicted"/>
<dbReference type="InterPro" id="IPR003661">
    <property type="entry name" value="HisK_dim/P_dom"/>
</dbReference>
<dbReference type="PRINTS" id="PR00344">
    <property type="entry name" value="BCTRLSENSOR"/>
</dbReference>
<dbReference type="InterPro" id="IPR005467">
    <property type="entry name" value="His_kinase_dom"/>
</dbReference>
<gene>
    <name evidence="13" type="ORF">BA177_08615</name>
</gene>
<keyword evidence="10" id="KW-1133">Transmembrane helix</keyword>
<dbReference type="Pfam" id="PF00672">
    <property type="entry name" value="HAMP"/>
    <property type="match status" value="1"/>
</dbReference>
<dbReference type="InterPro" id="IPR050980">
    <property type="entry name" value="2C_sensor_his_kinase"/>
</dbReference>
<evidence type="ECO:0000313" key="14">
    <source>
        <dbReference type="Proteomes" id="UP000092695"/>
    </source>
</evidence>
<dbReference type="SMART" id="SM00388">
    <property type="entry name" value="HisKA"/>
    <property type="match status" value="1"/>
</dbReference>
<dbReference type="PANTHER" id="PTHR44936">
    <property type="entry name" value="SENSOR PROTEIN CREC"/>
    <property type="match status" value="1"/>
</dbReference>
<reference evidence="13 14" key="1">
    <citation type="submission" date="2016-06" db="EMBL/GenBank/DDBJ databases">
        <title>Complete genome sequence of a deep-branching marine Gamma Proteobacterium Woeseia oceani type strain XK5.</title>
        <authorList>
            <person name="Mu D."/>
            <person name="Du Z."/>
        </authorList>
    </citation>
    <scope>NUCLEOTIDE SEQUENCE [LARGE SCALE GENOMIC DNA]</scope>
    <source>
        <strain evidence="13 14">XK5</strain>
    </source>
</reference>
<dbReference type="AlphaFoldDB" id="A0A193LFV1"/>
<keyword evidence="5" id="KW-0597">Phosphoprotein</keyword>
<evidence type="ECO:0000259" key="11">
    <source>
        <dbReference type="PROSITE" id="PS50109"/>
    </source>
</evidence>
<dbReference type="GO" id="GO:0000155">
    <property type="term" value="F:phosphorelay sensor kinase activity"/>
    <property type="evidence" value="ECO:0007669"/>
    <property type="project" value="InterPro"/>
</dbReference>
<evidence type="ECO:0000256" key="4">
    <source>
        <dbReference type="ARBA" id="ARBA00022475"/>
    </source>
</evidence>
<evidence type="ECO:0000256" key="2">
    <source>
        <dbReference type="ARBA" id="ARBA00004651"/>
    </source>
</evidence>
<dbReference type="SMART" id="SM00304">
    <property type="entry name" value="HAMP"/>
    <property type="match status" value="1"/>
</dbReference>
<keyword evidence="10" id="KW-0472">Membrane</keyword>
<keyword evidence="10" id="KW-0812">Transmembrane</keyword>
<dbReference type="InterPro" id="IPR004358">
    <property type="entry name" value="Sig_transdc_His_kin-like_C"/>
</dbReference>
<dbReference type="SUPFAM" id="SSF158472">
    <property type="entry name" value="HAMP domain-like"/>
    <property type="match status" value="1"/>
</dbReference>
<dbReference type="CDD" id="cd00082">
    <property type="entry name" value="HisKA"/>
    <property type="match status" value="1"/>
</dbReference>
<dbReference type="PROSITE" id="PS50109">
    <property type="entry name" value="HIS_KIN"/>
    <property type="match status" value="1"/>
</dbReference>
<keyword evidence="8" id="KW-0418">Kinase</keyword>
<dbReference type="Pfam" id="PF00512">
    <property type="entry name" value="HisKA"/>
    <property type="match status" value="1"/>
</dbReference>
<evidence type="ECO:0000259" key="12">
    <source>
        <dbReference type="PROSITE" id="PS50885"/>
    </source>
</evidence>
<evidence type="ECO:0000256" key="1">
    <source>
        <dbReference type="ARBA" id="ARBA00000085"/>
    </source>
</evidence>
<dbReference type="InterPro" id="IPR036890">
    <property type="entry name" value="HATPase_C_sf"/>
</dbReference>
<keyword evidence="9" id="KW-0067">ATP-binding</keyword>
<comment type="subcellular location">
    <subcellularLocation>
        <location evidence="2">Cell membrane</location>
        <topology evidence="2">Multi-pass membrane protein</topology>
    </subcellularLocation>
</comment>
<evidence type="ECO:0000256" key="8">
    <source>
        <dbReference type="ARBA" id="ARBA00022777"/>
    </source>
</evidence>
<sequence>MLGIFFVLAASFVFFAVLAVGWVYDTDEVRELVGGHLSLHIDYVLDDIGDPPRIERAISITRKVPVDIRITGPEIDWASDPAFPKESELTFDRGAVLSDPANRLLGQLRDAEFAELDGHRFLRIRRGENAVIVSSPRIADEVQTRSLMPIIVGVGVSLVVLAYFAVRWLFRPISTIRRGAARIGQGRFDERIENVRKDQLGDLAEDINNMAADVRGMLDAKRQLLLGISHELRTPLSRMRLAVELLADQEGGATDADGMRADIVEMEKIIVTLLEAEHLNSRHAALHLEECDINVVIQQLLDDFFTRDKGRIRVSYSGMSRPVRIDEARVVLLLKNLLSNALRYSDESAGAIEVSVEVRSDSVVIRVQDRGPGIPEEQRDFIGEPFFRGDPSRTRHTGGSGLGLYLATLVARAHGGRLTLDREYVAGAAFVVTLPG</sequence>
<name>A0A193LFV1_9GAMM</name>
<dbReference type="InterPro" id="IPR003660">
    <property type="entry name" value="HAMP_dom"/>
</dbReference>
<dbReference type="Gene3D" id="1.10.287.130">
    <property type="match status" value="1"/>
</dbReference>
<organism evidence="13 14">
    <name type="scientific">Woeseia oceani</name>
    <dbReference type="NCBI Taxonomy" id="1548547"/>
    <lineage>
        <taxon>Bacteria</taxon>
        <taxon>Pseudomonadati</taxon>
        <taxon>Pseudomonadota</taxon>
        <taxon>Gammaproteobacteria</taxon>
        <taxon>Woeseiales</taxon>
        <taxon>Woeseiaceae</taxon>
        <taxon>Woeseia</taxon>
    </lineage>
</organism>
<dbReference type="EMBL" id="CP016268">
    <property type="protein sequence ID" value="ANO51254.1"/>
    <property type="molecule type" value="Genomic_DNA"/>
</dbReference>
<evidence type="ECO:0000256" key="6">
    <source>
        <dbReference type="ARBA" id="ARBA00022679"/>
    </source>
</evidence>
<dbReference type="Pfam" id="PF02518">
    <property type="entry name" value="HATPase_c"/>
    <property type="match status" value="1"/>
</dbReference>
<dbReference type="KEGG" id="woc:BA177_08615"/>
<dbReference type="Gene3D" id="3.30.565.10">
    <property type="entry name" value="Histidine kinase-like ATPase, C-terminal domain"/>
    <property type="match status" value="1"/>
</dbReference>
<dbReference type="Proteomes" id="UP000092695">
    <property type="component" value="Chromosome"/>
</dbReference>
<evidence type="ECO:0000256" key="5">
    <source>
        <dbReference type="ARBA" id="ARBA00022553"/>
    </source>
</evidence>
<evidence type="ECO:0000256" key="9">
    <source>
        <dbReference type="ARBA" id="ARBA00022840"/>
    </source>
</evidence>
<dbReference type="SUPFAM" id="SSF47384">
    <property type="entry name" value="Homodimeric domain of signal transducing histidine kinase"/>
    <property type="match status" value="1"/>
</dbReference>
<evidence type="ECO:0000256" key="10">
    <source>
        <dbReference type="SAM" id="Phobius"/>
    </source>
</evidence>
<evidence type="ECO:0000256" key="7">
    <source>
        <dbReference type="ARBA" id="ARBA00022741"/>
    </source>
</evidence>
<feature type="transmembrane region" description="Helical" evidence="10">
    <location>
        <begin position="147"/>
        <end position="170"/>
    </location>
</feature>
<dbReference type="GO" id="GO:0005886">
    <property type="term" value="C:plasma membrane"/>
    <property type="evidence" value="ECO:0007669"/>
    <property type="project" value="UniProtKB-SubCell"/>
</dbReference>
<dbReference type="InterPro" id="IPR003594">
    <property type="entry name" value="HATPase_dom"/>
</dbReference>
<dbReference type="STRING" id="1548547.BA177_08615"/>
<evidence type="ECO:0000313" key="13">
    <source>
        <dbReference type="EMBL" id="ANO51254.1"/>
    </source>
</evidence>
<dbReference type="GO" id="GO:0005524">
    <property type="term" value="F:ATP binding"/>
    <property type="evidence" value="ECO:0007669"/>
    <property type="project" value="UniProtKB-KW"/>
</dbReference>
<feature type="domain" description="HAMP" evidence="12">
    <location>
        <begin position="167"/>
        <end position="219"/>
    </location>
</feature>
<keyword evidence="4" id="KW-1003">Cell membrane</keyword>
<protein>
    <recommendedName>
        <fullName evidence="3">histidine kinase</fullName>
        <ecNumber evidence="3">2.7.13.3</ecNumber>
    </recommendedName>
</protein>
<dbReference type="PANTHER" id="PTHR44936:SF10">
    <property type="entry name" value="SENSOR PROTEIN RSTB"/>
    <property type="match status" value="1"/>
</dbReference>
<keyword evidence="14" id="KW-1185">Reference proteome</keyword>
<accession>A0A193LFV1</accession>
<dbReference type="EC" id="2.7.13.3" evidence="3"/>
<dbReference type="CDD" id="cd00075">
    <property type="entry name" value="HATPase"/>
    <property type="match status" value="1"/>
</dbReference>
<keyword evidence="7" id="KW-0547">Nucleotide-binding</keyword>
<dbReference type="Gene3D" id="1.10.8.500">
    <property type="entry name" value="HAMP domain in histidine kinase"/>
    <property type="match status" value="1"/>
</dbReference>